<protein>
    <recommendedName>
        <fullName evidence="8">ATP-dependent RNA helicase DeaD</fullName>
        <ecNumber evidence="8">3.6.4.13</ecNumber>
    </recommendedName>
    <alternativeName>
        <fullName evidence="8">Cold-shock DEAD box protein A</fullName>
    </alternativeName>
</protein>
<dbReference type="PROSITE" id="PS51192">
    <property type="entry name" value="HELICASE_ATP_BIND_1"/>
    <property type="match status" value="1"/>
</dbReference>
<feature type="domain" description="Helicase ATP-binding" evidence="11">
    <location>
        <begin position="41"/>
        <end position="212"/>
    </location>
</feature>
<comment type="subcellular location">
    <subcellularLocation>
        <location evidence="8">Cytoplasm</location>
    </subcellularLocation>
</comment>
<evidence type="ECO:0000256" key="2">
    <source>
        <dbReference type="ARBA" id="ARBA00022741"/>
    </source>
</evidence>
<dbReference type="InterPro" id="IPR028618">
    <property type="entry name" value="DEAD_helicase_DeaD"/>
</dbReference>
<dbReference type="Pfam" id="PF00270">
    <property type="entry name" value="DEAD"/>
    <property type="match status" value="1"/>
</dbReference>
<keyword evidence="15" id="KW-1185">Reference proteome</keyword>
<sequence length="649" mass="70554">MTDDEVRESPTFADLGLIEPLVRVLSSLGYETPTPIQERAIPSLLEGKDVVGLAQTGTGKTAAFALPILQRIDPTNKKTQAIVLAPTRELALQVCEAIAAYAANLPGIRVLPVYGGQGYGFQLQGLQKGAHIVVGTPGRVIDHLERGSLDLTSLEYLVLDEADEMLNMGFAEDVERILADTPEYKQVALFSATMPKQIRSLAKKYLHDPVDIATPKATTSTTTVRQRWIQVSHHHKFDAMTRLLEVETGDGMLVFVRTKSATEEIADKLRGRGYSAAALNGDLVQAQRERTVSQLKSGAIDIIVATDVAARGLDVERITHVINYDIPHDTEAYVHRIGRTGRAGRTGEAILFVTPRERRMLSAIEKVSGRPVEEMSVPSAEEVNESRAGRFAQAITSSMGSPQFHAFRTLVEEYVAENDVSMTDAAAALAIMSQSDKEFFLRPDPPKSAPRERDSSWGRDGDARRKPAGFDRSDRLPAEGSAVYRVSVGKRHKIGPSAIVGALANEGSLKRSDFGKITLLTDHSLVELPADLPSAVFEALANTRISGKLIELQLDDGAPPRARTSESHGSKRPYEKKQGGSRQPAKNPPRTSSAGGAPTSSKKPYAKKADDNPPRTSSAGGAPRRTSKDGEKNPYEQKVAEKSRKPRHK</sequence>
<evidence type="ECO:0000256" key="5">
    <source>
        <dbReference type="ARBA" id="ARBA00022840"/>
    </source>
</evidence>
<reference evidence="14 15" key="1">
    <citation type="submission" date="2023-07" db="EMBL/GenBank/DDBJ databases">
        <title>Sorghum-associated microbial communities from plants grown in Nebraska, USA.</title>
        <authorList>
            <person name="Schachtman D."/>
        </authorList>
    </citation>
    <scope>NUCLEOTIDE SEQUENCE [LARGE SCALE GENOMIC DNA]</scope>
    <source>
        <strain evidence="14 15">BE248</strain>
    </source>
</reference>
<dbReference type="InterPro" id="IPR000629">
    <property type="entry name" value="RNA-helicase_DEAD-box_CS"/>
</dbReference>
<feature type="compositionally biased region" description="Polar residues" evidence="10">
    <location>
        <begin position="589"/>
        <end position="602"/>
    </location>
</feature>
<dbReference type="Pfam" id="PF00271">
    <property type="entry name" value="Helicase_C"/>
    <property type="match status" value="1"/>
</dbReference>
<evidence type="ECO:0000256" key="3">
    <source>
        <dbReference type="ARBA" id="ARBA00022801"/>
    </source>
</evidence>
<evidence type="ECO:0000256" key="4">
    <source>
        <dbReference type="ARBA" id="ARBA00022806"/>
    </source>
</evidence>
<feature type="region of interest" description="Disordered" evidence="10">
    <location>
        <begin position="439"/>
        <end position="474"/>
    </location>
</feature>
<dbReference type="InterPro" id="IPR005580">
    <property type="entry name" value="DbpA/CsdA_RNA-bd_dom"/>
</dbReference>
<feature type="domain" description="DEAD-box RNA helicase Q" evidence="13">
    <location>
        <begin position="10"/>
        <end position="38"/>
    </location>
</feature>
<gene>
    <name evidence="8" type="primary">deaD</name>
    <name evidence="8" type="synonym">csdA</name>
    <name evidence="14" type="ORF">J2X11_000789</name>
</gene>
<dbReference type="Gene3D" id="3.30.70.330">
    <property type="match status" value="1"/>
</dbReference>
<evidence type="ECO:0000313" key="15">
    <source>
        <dbReference type="Proteomes" id="UP001257739"/>
    </source>
</evidence>
<keyword evidence="1 8" id="KW-0963">Cytoplasm</keyword>
<dbReference type="GO" id="GO:0016787">
    <property type="term" value="F:hydrolase activity"/>
    <property type="evidence" value="ECO:0007669"/>
    <property type="project" value="UniProtKB-KW"/>
</dbReference>
<dbReference type="InterPro" id="IPR012677">
    <property type="entry name" value="Nucleotide-bd_a/b_plait_sf"/>
</dbReference>
<dbReference type="Proteomes" id="UP001257739">
    <property type="component" value="Unassembled WGS sequence"/>
</dbReference>
<dbReference type="InterPro" id="IPR014014">
    <property type="entry name" value="RNA_helicase_DEAD_Q_motif"/>
</dbReference>
<dbReference type="PROSITE" id="PS00039">
    <property type="entry name" value="DEAD_ATP_HELICASE"/>
    <property type="match status" value="1"/>
</dbReference>
<comment type="similarity">
    <text evidence="8">Belongs to the DEAD box helicase family. DeaD/CsdA subfamily.</text>
</comment>
<keyword evidence="5 8" id="KW-0067">ATP-binding</keyword>
<dbReference type="SMART" id="SM00487">
    <property type="entry name" value="DEXDc"/>
    <property type="match status" value="1"/>
</dbReference>
<feature type="region of interest" description="Disordered" evidence="10">
    <location>
        <begin position="552"/>
        <end position="649"/>
    </location>
</feature>
<evidence type="ECO:0000256" key="7">
    <source>
        <dbReference type="ARBA" id="ARBA00023016"/>
    </source>
</evidence>
<keyword evidence="2 8" id="KW-0547">Nucleotide-binding</keyword>
<dbReference type="InterPro" id="IPR027417">
    <property type="entry name" value="P-loop_NTPase"/>
</dbReference>
<feature type="compositionally biased region" description="Basic and acidic residues" evidence="10">
    <location>
        <begin position="626"/>
        <end position="643"/>
    </location>
</feature>
<dbReference type="EMBL" id="JAVDWH010000001">
    <property type="protein sequence ID" value="MDR7085950.1"/>
    <property type="molecule type" value="Genomic_DNA"/>
</dbReference>
<dbReference type="InterPro" id="IPR001650">
    <property type="entry name" value="Helicase_C-like"/>
</dbReference>
<feature type="short sequence motif" description="Q motif" evidence="9">
    <location>
        <begin position="10"/>
        <end position="38"/>
    </location>
</feature>
<evidence type="ECO:0000259" key="13">
    <source>
        <dbReference type="PROSITE" id="PS51195"/>
    </source>
</evidence>
<name>A0ABU1ULB4_9ACTN</name>
<dbReference type="PROSITE" id="PS51195">
    <property type="entry name" value="Q_MOTIF"/>
    <property type="match status" value="1"/>
</dbReference>
<comment type="caution">
    <text evidence="14">The sequence shown here is derived from an EMBL/GenBank/DDBJ whole genome shotgun (WGS) entry which is preliminary data.</text>
</comment>
<dbReference type="Pfam" id="PF03880">
    <property type="entry name" value="DbpA"/>
    <property type="match status" value="1"/>
</dbReference>
<feature type="domain" description="Helicase C-terminal" evidence="12">
    <location>
        <begin position="239"/>
        <end position="383"/>
    </location>
</feature>
<organism evidence="14 15">
    <name type="scientific">Aeromicrobium panaciterrae</name>
    <dbReference type="NCBI Taxonomy" id="363861"/>
    <lineage>
        <taxon>Bacteria</taxon>
        <taxon>Bacillati</taxon>
        <taxon>Actinomycetota</taxon>
        <taxon>Actinomycetes</taxon>
        <taxon>Propionibacteriales</taxon>
        <taxon>Nocardioidaceae</taxon>
        <taxon>Aeromicrobium</taxon>
    </lineage>
</organism>
<dbReference type="CDD" id="cd18787">
    <property type="entry name" value="SF2_C_DEAD"/>
    <property type="match status" value="1"/>
</dbReference>
<evidence type="ECO:0000259" key="11">
    <source>
        <dbReference type="PROSITE" id="PS51192"/>
    </source>
</evidence>
<dbReference type="SUPFAM" id="SSF52540">
    <property type="entry name" value="P-loop containing nucleoside triphosphate hydrolases"/>
    <property type="match status" value="1"/>
</dbReference>
<dbReference type="InterPro" id="IPR044742">
    <property type="entry name" value="DEAD/DEAH_RhlB"/>
</dbReference>
<evidence type="ECO:0000256" key="8">
    <source>
        <dbReference type="HAMAP-Rule" id="MF_00964"/>
    </source>
</evidence>
<keyword evidence="7 8" id="KW-0346">Stress response</keyword>
<dbReference type="RefSeq" id="WP_309967003.1">
    <property type="nucleotide sequence ID" value="NZ_JAVDWH010000001.1"/>
</dbReference>
<dbReference type="EC" id="3.6.4.13" evidence="8"/>
<keyword evidence="4 8" id="KW-0347">Helicase</keyword>
<evidence type="ECO:0000256" key="9">
    <source>
        <dbReference type="PROSITE-ProRule" id="PRU00552"/>
    </source>
</evidence>
<dbReference type="PANTHER" id="PTHR47963">
    <property type="entry name" value="DEAD-BOX ATP-DEPENDENT RNA HELICASE 47, MITOCHONDRIAL"/>
    <property type="match status" value="1"/>
</dbReference>
<evidence type="ECO:0000256" key="6">
    <source>
        <dbReference type="ARBA" id="ARBA00022884"/>
    </source>
</evidence>
<comment type="catalytic activity">
    <reaction evidence="8">
        <text>ATP + H2O = ADP + phosphate + H(+)</text>
        <dbReference type="Rhea" id="RHEA:13065"/>
        <dbReference type="ChEBI" id="CHEBI:15377"/>
        <dbReference type="ChEBI" id="CHEBI:15378"/>
        <dbReference type="ChEBI" id="CHEBI:30616"/>
        <dbReference type="ChEBI" id="CHEBI:43474"/>
        <dbReference type="ChEBI" id="CHEBI:456216"/>
        <dbReference type="EC" id="3.6.4.13"/>
    </reaction>
</comment>
<dbReference type="GO" id="GO:0003724">
    <property type="term" value="F:RNA helicase activity"/>
    <property type="evidence" value="ECO:0007669"/>
    <property type="project" value="UniProtKB-EC"/>
</dbReference>
<evidence type="ECO:0000256" key="1">
    <source>
        <dbReference type="ARBA" id="ARBA00022490"/>
    </source>
</evidence>
<feature type="compositionally biased region" description="Basic and acidic residues" evidence="10">
    <location>
        <begin position="563"/>
        <end position="578"/>
    </location>
</feature>
<accession>A0ABU1ULB4</accession>
<evidence type="ECO:0000256" key="10">
    <source>
        <dbReference type="SAM" id="MobiDB-lite"/>
    </source>
</evidence>
<keyword evidence="6 8" id="KW-0694">RNA-binding</keyword>
<dbReference type="InterPro" id="IPR057325">
    <property type="entry name" value="DeaD_dimer"/>
</dbReference>
<dbReference type="Gene3D" id="3.40.50.300">
    <property type="entry name" value="P-loop containing nucleotide triphosphate hydrolases"/>
    <property type="match status" value="2"/>
</dbReference>
<dbReference type="PROSITE" id="PS51194">
    <property type="entry name" value="HELICASE_CTER"/>
    <property type="match status" value="1"/>
</dbReference>
<dbReference type="InterPro" id="IPR014001">
    <property type="entry name" value="Helicase_ATP-bd"/>
</dbReference>
<dbReference type="PANTHER" id="PTHR47963:SF8">
    <property type="entry name" value="ATP-DEPENDENT RNA HELICASE DEAD"/>
    <property type="match status" value="1"/>
</dbReference>
<evidence type="ECO:0000259" key="12">
    <source>
        <dbReference type="PROSITE" id="PS51194"/>
    </source>
</evidence>
<proteinExistence type="inferred from homology"/>
<keyword evidence="3 8" id="KW-0378">Hydrolase</keyword>
<dbReference type="CDD" id="cd00268">
    <property type="entry name" value="DEADc"/>
    <property type="match status" value="1"/>
</dbReference>
<dbReference type="SMART" id="SM00490">
    <property type="entry name" value="HELICc"/>
    <property type="match status" value="1"/>
</dbReference>
<evidence type="ECO:0000313" key="14">
    <source>
        <dbReference type="EMBL" id="MDR7085950.1"/>
    </source>
</evidence>
<dbReference type="InterPro" id="IPR011545">
    <property type="entry name" value="DEAD/DEAH_box_helicase_dom"/>
</dbReference>
<dbReference type="Pfam" id="PF25399">
    <property type="entry name" value="DeaD_dimer"/>
    <property type="match status" value="1"/>
</dbReference>
<dbReference type="InterPro" id="IPR050547">
    <property type="entry name" value="DEAD_box_RNA_helicases"/>
</dbReference>
<comment type="function">
    <text evidence="8">DEAD-box RNA helicase involved in various cellular processes at low temperature, including ribosome biogenesis, mRNA degradation and translation initiation.</text>
</comment>
<dbReference type="HAMAP" id="MF_00964">
    <property type="entry name" value="DEAD_helicase_DeaD"/>
    <property type="match status" value="1"/>
</dbReference>